<evidence type="ECO:0000256" key="3">
    <source>
        <dbReference type="ARBA" id="ARBA00023002"/>
    </source>
</evidence>
<evidence type="ECO:0000256" key="6">
    <source>
        <dbReference type="SAM" id="MobiDB-lite"/>
    </source>
</evidence>
<dbReference type="PANTHER" id="PTHR21266">
    <property type="entry name" value="IRON-SULFUR DOMAIN CONTAINING PROTEIN"/>
    <property type="match status" value="1"/>
</dbReference>
<dbReference type="GO" id="GO:0046872">
    <property type="term" value="F:metal ion binding"/>
    <property type="evidence" value="ECO:0007669"/>
    <property type="project" value="UniProtKB-KW"/>
</dbReference>
<dbReference type="InterPro" id="IPR036922">
    <property type="entry name" value="Rieske_2Fe-2S_sf"/>
</dbReference>
<dbReference type="InterPro" id="IPR044043">
    <property type="entry name" value="VanA_C_cat"/>
</dbReference>
<dbReference type="PROSITE" id="PS51296">
    <property type="entry name" value="RIESKE"/>
    <property type="match status" value="1"/>
</dbReference>
<keyword evidence="5" id="KW-0411">Iron-sulfur</keyword>
<gene>
    <name evidence="8" type="ORF">SAMN04489752_0320</name>
</gene>
<dbReference type="PANTHER" id="PTHR21266:SF60">
    <property type="entry name" value="3-KETOSTEROID-9-ALPHA-MONOOXYGENASE, OXYGENASE COMPONENT"/>
    <property type="match status" value="1"/>
</dbReference>
<dbReference type="Proteomes" id="UP000199597">
    <property type="component" value="Chromosome I"/>
</dbReference>
<dbReference type="SUPFAM" id="SSF50022">
    <property type="entry name" value="ISP domain"/>
    <property type="match status" value="1"/>
</dbReference>
<keyword evidence="8" id="KW-0489">Methyltransferase</keyword>
<feature type="domain" description="Rieske" evidence="7">
    <location>
        <begin position="12"/>
        <end position="114"/>
    </location>
</feature>
<evidence type="ECO:0000256" key="4">
    <source>
        <dbReference type="ARBA" id="ARBA00023004"/>
    </source>
</evidence>
<dbReference type="CDD" id="cd08878">
    <property type="entry name" value="RHO_alpha_C_DMO-like"/>
    <property type="match status" value="1"/>
</dbReference>
<organism evidence="8 9">
    <name type="scientific">Brevibacterium siliguriense</name>
    <dbReference type="NCBI Taxonomy" id="1136497"/>
    <lineage>
        <taxon>Bacteria</taxon>
        <taxon>Bacillati</taxon>
        <taxon>Actinomycetota</taxon>
        <taxon>Actinomycetes</taxon>
        <taxon>Micrococcales</taxon>
        <taxon>Brevibacteriaceae</taxon>
        <taxon>Brevibacterium</taxon>
    </lineage>
</organism>
<evidence type="ECO:0000313" key="9">
    <source>
        <dbReference type="Proteomes" id="UP000199597"/>
    </source>
</evidence>
<dbReference type="Pfam" id="PF19112">
    <property type="entry name" value="VanA_C"/>
    <property type="match status" value="1"/>
</dbReference>
<dbReference type="GO" id="GO:0008168">
    <property type="term" value="F:methyltransferase activity"/>
    <property type="evidence" value="ECO:0007669"/>
    <property type="project" value="UniProtKB-KW"/>
</dbReference>
<dbReference type="AlphaFoldDB" id="A0A1H1M2A4"/>
<proteinExistence type="predicted"/>
<evidence type="ECO:0000256" key="5">
    <source>
        <dbReference type="ARBA" id="ARBA00023014"/>
    </source>
</evidence>
<dbReference type="Gene3D" id="2.102.10.10">
    <property type="entry name" value="Rieske [2Fe-2S] iron-sulphur domain"/>
    <property type="match status" value="1"/>
</dbReference>
<dbReference type="GO" id="GO:0016705">
    <property type="term" value="F:oxidoreductase activity, acting on paired donors, with incorporation or reduction of molecular oxygen"/>
    <property type="evidence" value="ECO:0007669"/>
    <property type="project" value="UniProtKB-ARBA"/>
</dbReference>
<keyword evidence="2" id="KW-0479">Metal-binding</keyword>
<dbReference type="InterPro" id="IPR050584">
    <property type="entry name" value="Cholesterol_7-desaturase"/>
</dbReference>
<sequence>MGAQEEWVRNAWYVIAWSEEISQNKPLGRDILGKSVVIFRSPEGQVVVMDNRCAHRGFPLSEGRTTERGIQCGYHGFEYDTTGACVHVPGQWRIPPGGRQRTYPVVESHRWIWAWFGDPDLAETTPVPDTHWMDDPDWDRVTHTRLIGCNAGLLHDNLLDLTHESFLHTSTIGDDAVFENGVTIEVEDNVVSVDRFMPGCYPSPLFAKVTNAEVVDRWHTTEFQLPSVHVIHAGVVEPGGRREDGYRFEVLNAITPAKQGQAWYFYAFCRNFEVGNEEMNAVLTKSQGTVLDEDAWALEHQQASHDSSAAEIDDVLIAQDAGVAMARRVMNHLLSAEREPAAQLEPLLSQPEQGPDSAQSRVRAL</sequence>
<dbReference type="RefSeq" id="WP_092009413.1">
    <property type="nucleotide sequence ID" value="NZ_LT629766.1"/>
</dbReference>
<evidence type="ECO:0000256" key="2">
    <source>
        <dbReference type="ARBA" id="ARBA00022723"/>
    </source>
</evidence>
<dbReference type="Pfam" id="PF00355">
    <property type="entry name" value="Rieske"/>
    <property type="match status" value="1"/>
</dbReference>
<accession>A0A1H1M2A4</accession>
<dbReference type="STRING" id="1136497.SAMN04489752_0320"/>
<keyword evidence="4" id="KW-0408">Iron</keyword>
<protein>
    <submittedName>
        <fullName evidence="8">Vanillate demethylase subunit A</fullName>
    </submittedName>
</protein>
<dbReference type="OrthoDB" id="5243643at2"/>
<feature type="compositionally biased region" description="Polar residues" evidence="6">
    <location>
        <begin position="350"/>
        <end position="365"/>
    </location>
</feature>
<keyword evidence="3" id="KW-0560">Oxidoreductase</keyword>
<name>A0A1H1M2A4_9MICO</name>
<feature type="region of interest" description="Disordered" evidence="6">
    <location>
        <begin position="346"/>
        <end position="365"/>
    </location>
</feature>
<evidence type="ECO:0000259" key="7">
    <source>
        <dbReference type="PROSITE" id="PS51296"/>
    </source>
</evidence>
<evidence type="ECO:0000256" key="1">
    <source>
        <dbReference type="ARBA" id="ARBA00022714"/>
    </source>
</evidence>
<dbReference type="GO" id="GO:0032259">
    <property type="term" value="P:methylation"/>
    <property type="evidence" value="ECO:0007669"/>
    <property type="project" value="UniProtKB-KW"/>
</dbReference>
<keyword evidence="8" id="KW-0808">Transferase</keyword>
<keyword evidence="9" id="KW-1185">Reference proteome</keyword>
<dbReference type="GO" id="GO:0004497">
    <property type="term" value="F:monooxygenase activity"/>
    <property type="evidence" value="ECO:0007669"/>
    <property type="project" value="UniProtKB-ARBA"/>
</dbReference>
<keyword evidence="1" id="KW-0001">2Fe-2S</keyword>
<dbReference type="EMBL" id="LT629766">
    <property type="protein sequence ID" value="SDR80886.1"/>
    <property type="molecule type" value="Genomic_DNA"/>
</dbReference>
<reference evidence="9" key="1">
    <citation type="submission" date="2016-10" db="EMBL/GenBank/DDBJ databases">
        <authorList>
            <person name="Varghese N."/>
            <person name="Submissions S."/>
        </authorList>
    </citation>
    <scope>NUCLEOTIDE SEQUENCE [LARGE SCALE GENOMIC DNA]</scope>
    <source>
        <strain evidence="9">DSM 23676</strain>
    </source>
</reference>
<dbReference type="GO" id="GO:0051537">
    <property type="term" value="F:2 iron, 2 sulfur cluster binding"/>
    <property type="evidence" value="ECO:0007669"/>
    <property type="project" value="UniProtKB-KW"/>
</dbReference>
<evidence type="ECO:0000313" key="8">
    <source>
        <dbReference type="EMBL" id="SDR80886.1"/>
    </source>
</evidence>
<dbReference type="SUPFAM" id="SSF55961">
    <property type="entry name" value="Bet v1-like"/>
    <property type="match status" value="1"/>
</dbReference>
<dbReference type="InterPro" id="IPR017941">
    <property type="entry name" value="Rieske_2Fe-2S"/>
</dbReference>
<dbReference type="Gene3D" id="3.90.380.10">
    <property type="entry name" value="Naphthalene 1,2-dioxygenase Alpha Subunit, Chain A, domain 1"/>
    <property type="match status" value="1"/>
</dbReference>